<evidence type="ECO:0000313" key="2">
    <source>
        <dbReference type="EMBL" id="KAH7138371.1"/>
    </source>
</evidence>
<feature type="compositionally biased region" description="Polar residues" evidence="1">
    <location>
        <begin position="113"/>
        <end position="145"/>
    </location>
</feature>
<dbReference type="OrthoDB" id="2423195at2759"/>
<name>A0A9P9EK91_9PLEO</name>
<evidence type="ECO:0000313" key="3">
    <source>
        <dbReference type="Proteomes" id="UP000700596"/>
    </source>
</evidence>
<comment type="caution">
    <text evidence="2">The sequence shown here is derived from an EMBL/GenBank/DDBJ whole genome shotgun (WGS) entry which is preliminary data.</text>
</comment>
<feature type="compositionally biased region" description="Basic and acidic residues" evidence="1">
    <location>
        <begin position="70"/>
        <end position="82"/>
    </location>
</feature>
<feature type="compositionally biased region" description="Basic and acidic residues" evidence="1">
    <location>
        <begin position="149"/>
        <end position="168"/>
    </location>
</feature>
<sequence length="349" mass="39632">MHNRKGNEVWVPLIEYLRAKGHVYDRFLVKCEQYVKKKTMISAPETVDNSKKGEYAARLKELQKEFEHENRTVKDYADEQERQNALAQKRTDLSELGKPAQKMTQRTAEEVNANLSPSSMPPGSNTESGSQSSHSTLYKQMTPKNSHPIKHEDVSTDPGEKDNGDFRDAKKKRKKRKKALLDISLLTAPESYMKERGLELFHRPALLTSWSNARDVKKLAKRMFNKLVKAAVPPIENLTLTEEIVIETMASLFNRRSQRNKAVGTTRNSFRIPSPPVTLPQTQDHPTPNPPMADVKTSALPEATKKEPPKCLEEGKTREKTKGTTPSTMRRPLNMIPPVTLTSPRRKNL</sequence>
<feature type="region of interest" description="Disordered" evidence="1">
    <location>
        <begin position="70"/>
        <end position="174"/>
    </location>
</feature>
<accession>A0A9P9EK91</accession>
<proteinExistence type="predicted"/>
<protein>
    <submittedName>
        <fullName evidence="2">Uncharacterized protein</fullName>
    </submittedName>
</protein>
<keyword evidence="3" id="KW-1185">Reference proteome</keyword>
<dbReference type="AlphaFoldDB" id="A0A9P9EK91"/>
<gene>
    <name evidence="2" type="ORF">B0J11DRAFT_574360</name>
</gene>
<evidence type="ECO:0000256" key="1">
    <source>
        <dbReference type="SAM" id="MobiDB-lite"/>
    </source>
</evidence>
<dbReference type="EMBL" id="JAGMWT010000001">
    <property type="protein sequence ID" value="KAH7138371.1"/>
    <property type="molecule type" value="Genomic_DNA"/>
</dbReference>
<feature type="region of interest" description="Disordered" evidence="1">
    <location>
        <begin position="259"/>
        <end position="349"/>
    </location>
</feature>
<reference evidence="2" key="1">
    <citation type="journal article" date="2021" name="Nat. Commun.">
        <title>Genetic determinants of endophytism in the Arabidopsis root mycobiome.</title>
        <authorList>
            <person name="Mesny F."/>
            <person name="Miyauchi S."/>
            <person name="Thiergart T."/>
            <person name="Pickel B."/>
            <person name="Atanasova L."/>
            <person name="Karlsson M."/>
            <person name="Huettel B."/>
            <person name="Barry K.W."/>
            <person name="Haridas S."/>
            <person name="Chen C."/>
            <person name="Bauer D."/>
            <person name="Andreopoulos W."/>
            <person name="Pangilinan J."/>
            <person name="LaButti K."/>
            <person name="Riley R."/>
            <person name="Lipzen A."/>
            <person name="Clum A."/>
            <person name="Drula E."/>
            <person name="Henrissat B."/>
            <person name="Kohler A."/>
            <person name="Grigoriev I.V."/>
            <person name="Martin F.M."/>
            <person name="Hacquard S."/>
        </authorList>
    </citation>
    <scope>NUCLEOTIDE SEQUENCE</scope>
    <source>
        <strain evidence="2">MPI-CAGE-CH-0243</strain>
    </source>
</reference>
<dbReference type="Proteomes" id="UP000700596">
    <property type="component" value="Unassembled WGS sequence"/>
</dbReference>
<organism evidence="2 3">
    <name type="scientific">Dendryphion nanum</name>
    <dbReference type="NCBI Taxonomy" id="256645"/>
    <lineage>
        <taxon>Eukaryota</taxon>
        <taxon>Fungi</taxon>
        <taxon>Dikarya</taxon>
        <taxon>Ascomycota</taxon>
        <taxon>Pezizomycotina</taxon>
        <taxon>Dothideomycetes</taxon>
        <taxon>Pleosporomycetidae</taxon>
        <taxon>Pleosporales</taxon>
        <taxon>Torulaceae</taxon>
        <taxon>Dendryphion</taxon>
    </lineage>
</organism>
<feature type="compositionally biased region" description="Basic and acidic residues" evidence="1">
    <location>
        <begin position="303"/>
        <end position="322"/>
    </location>
</feature>